<keyword evidence="4" id="KW-1185">Reference proteome</keyword>
<evidence type="ECO:0000256" key="1">
    <source>
        <dbReference type="SAM" id="SignalP"/>
    </source>
</evidence>
<dbReference type="AlphaFoldDB" id="A0AAU9RWY5"/>
<accession>A0AAU9RWY5</accession>
<feature type="signal peptide" evidence="1">
    <location>
        <begin position="1"/>
        <end position="31"/>
    </location>
</feature>
<evidence type="ECO:0000313" key="3">
    <source>
        <dbReference type="EMBL" id="CAH2051015.1"/>
    </source>
</evidence>
<dbReference type="PANTHER" id="PTHR31151:SF0">
    <property type="entry name" value="PROLINE-TRNA LIGASE (DUF1680)"/>
    <property type="match status" value="1"/>
</dbReference>
<dbReference type="EMBL" id="CAJVSB020000459">
    <property type="protein sequence ID" value="CAH2051015.1"/>
    <property type="molecule type" value="Genomic_DNA"/>
</dbReference>
<feature type="non-terminal residue" evidence="3">
    <location>
        <position position="1"/>
    </location>
</feature>
<dbReference type="Proteomes" id="UP000836841">
    <property type="component" value="Unassembled WGS sequence"/>
</dbReference>
<feature type="domain" description="Non-reducing end beta-L-arabinofuranosidase-like GH127 catalytic" evidence="2">
    <location>
        <begin position="120"/>
        <end position="378"/>
    </location>
</feature>
<sequence>EAFLLSEFDKAMRLFKLLSILLSLCCGYVVGKECTNIPTQLSSHTFRYELLTSNNDTWKQEMFSHYHLIPTDDSAWSNLLPRKMLKEEDEHKWSMMYRKLKSSDEFNQQGGFLKEVLLQDVRLDPGSKHGQAQQTNLEYLLMLNVDSLVWSFRKTAGLPTPGEPYKGWEDPNCELRGHFVGHYMSASAQMWASTNNYTLQRKMSAVVSALSECQNKMGTGYLSAFPSEQFDRFEAIKPVWAPYYTIHKILAGLLDQHILANNKQALRMATWMVDYFYNRVQNVIAEYSIERHWLSLNEETGGMNDILYRLYTVTKNPKHLLIAHLFDKPCFLGVLAMKADDISGFHANTHIPIVIGSQMRYEITGESLYRVSDSNLYQHQYQLHPSGNSK</sequence>
<evidence type="ECO:0000313" key="4">
    <source>
        <dbReference type="Proteomes" id="UP000836841"/>
    </source>
</evidence>
<name>A0AAU9RWY5_THLAR</name>
<dbReference type="InterPro" id="IPR012878">
    <property type="entry name" value="Beta-AFase-like_GH127_cat"/>
</dbReference>
<gene>
    <name evidence="3" type="ORF">TAV2_LOCUS8692</name>
</gene>
<comment type="caution">
    <text evidence="3">The sequence shown here is derived from an EMBL/GenBank/DDBJ whole genome shotgun (WGS) entry which is preliminary data.</text>
</comment>
<organism evidence="3 4">
    <name type="scientific">Thlaspi arvense</name>
    <name type="common">Field penny-cress</name>
    <dbReference type="NCBI Taxonomy" id="13288"/>
    <lineage>
        <taxon>Eukaryota</taxon>
        <taxon>Viridiplantae</taxon>
        <taxon>Streptophyta</taxon>
        <taxon>Embryophyta</taxon>
        <taxon>Tracheophyta</taxon>
        <taxon>Spermatophyta</taxon>
        <taxon>Magnoliopsida</taxon>
        <taxon>eudicotyledons</taxon>
        <taxon>Gunneridae</taxon>
        <taxon>Pentapetalae</taxon>
        <taxon>rosids</taxon>
        <taxon>malvids</taxon>
        <taxon>Brassicales</taxon>
        <taxon>Brassicaceae</taxon>
        <taxon>Thlaspideae</taxon>
        <taxon>Thlaspi</taxon>
    </lineage>
</organism>
<reference evidence="3 4" key="1">
    <citation type="submission" date="2022-03" db="EMBL/GenBank/DDBJ databases">
        <authorList>
            <person name="Nunn A."/>
            <person name="Chopra R."/>
            <person name="Nunn A."/>
            <person name="Contreras Garrido A."/>
        </authorList>
    </citation>
    <scope>NUCLEOTIDE SEQUENCE [LARGE SCALE GENOMIC DNA]</scope>
</reference>
<dbReference type="Pfam" id="PF07944">
    <property type="entry name" value="Beta-AFase-like_GH127_cat"/>
    <property type="match status" value="1"/>
</dbReference>
<evidence type="ECO:0000259" key="2">
    <source>
        <dbReference type="Pfam" id="PF07944"/>
    </source>
</evidence>
<feature type="chain" id="PRO_5043560896" description="Non-reducing end beta-L-arabinofuranosidase-like GH127 catalytic domain-containing protein" evidence="1">
    <location>
        <begin position="32"/>
        <end position="390"/>
    </location>
</feature>
<protein>
    <recommendedName>
        <fullName evidence="2">Non-reducing end beta-L-arabinofuranosidase-like GH127 catalytic domain-containing protein</fullName>
    </recommendedName>
</protein>
<dbReference type="PANTHER" id="PTHR31151">
    <property type="entry name" value="PROLINE-TRNA LIGASE (DUF1680)"/>
    <property type="match status" value="1"/>
</dbReference>
<keyword evidence="1" id="KW-0732">Signal</keyword>
<proteinExistence type="predicted"/>